<dbReference type="Gene3D" id="3.20.20.100">
    <property type="entry name" value="NADP-dependent oxidoreductase domain"/>
    <property type="match status" value="1"/>
</dbReference>
<dbReference type="EMBL" id="BAABKQ010000001">
    <property type="protein sequence ID" value="GAA4804285.1"/>
    <property type="molecule type" value="Genomic_DNA"/>
</dbReference>
<dbReference type="Pfam" id="PF00248">
    <property type="entry name" value="Aldo_ket_red"/>
    <property type="match status" value="1"/>
</dbReference>
<dbReference type="InterPro" id="IPR020471">
    <property type="entry name" value="AKR"/>
</dbReference>
<evidence type="ECO:0000256" key="1">
    <source>
        <dbReference type="ARBA" id="ARBA00023002"/>
    </source>
</evidence>
<proteinExistence type="predicted"/>
<dbReference type="PROSITE" id="PS51257">
    <property type="entry name" value="PROKAR_LIPOPROTEIN"/>
    <property type="match status" value="1"/>
</dbReference>
<dbReference type="InterPro" id="IPR036812">
    <property type="entry name" value="NAD(P)_OxRdtase_dom_sf"/>
</dbReference>
<feature type="domain" description="NADP-dependent oxidoreductase" evidence="2">
    <location>
        <begin position="16"/>
        <end position="308"/>
    </location>
</feature>
<accession>A0ABP9C3H3</accession>
<name>A0ABP9C3H3_9ACTN</name>
<dbReference type="Proteomes" id="UP001500839">
    <property type="component" value="Unassembled WGS sequence"/>
</dbReference>
<dbReference type="PRINTS" id="PR00069">
    <property type="entry name" value="ALDKETRDTASE"/>
</dbReference>
<dbReference type="RefSeq" id="WP_200174859.1">
    <property type="nucleotide sequence ID" value="NZ_BAABKQ010000001.1"/>
</dbReference>
<reference evidence="4" key="1">
    <citation type="journal article" date="2019" name="Int. J. Syst. Evol. Microbiol.">
        <title>The Global Catalogue of Microorganisms (GCM) 10K type strain sequencing project: providing services to taxonomists for standard genome sequencing and annotation.</title>
        <authorList>
            <consortium name="The Broad Institute Genomics Platform"/>
            <consortium name="The Broad Institute Genome Sequencing Center for Infectious Disease"/>
            <person name="Wu L."/>
            <person name="Ma J."/>
        </authorList>
    </citation>
    <scope>NUCLEOTIDE SEQUENCE [LARGE SCALE GENOMIC DNA]</scope>
    <source>
        <strain evidence="4">JCM 18542</strain>
    </source>
</reference>
<dbReference type="InterPro" id="IPR050523">
    <property type="entry name" value="AKR_Detox_Biosynth"/>
</dbReference>
<dbReference type="PANTHER" id="PTHR43364:SF4">
    <property type="entry name" value="NAD(P)-LINKED OXIDOREDUCTASE SUPERFAMILY PROTEIN"/>
    <property type="match status" value="1"/>
</dbReference>
<protein>
    <submittedName>
        <fullName evidence="3">Aldo/keto reductase</fullName>
    </submittedName>
</protein>
<dbReference type="PANTHER" id="PTHR43364">
    <property type="entry name" value="NADH-SPECIFIC METHYLGLYOXAL REDUCTASE-RELATED"/>
    <property type="match status" value="1"/>
</dbReference>
<gene>
    <name evidence="3" type="ORF">GCM10023353_03490</name>
</gene>
<keyword evidence="4" id="KW-1185">Reference proteome</keyword>
<keyword evidence="1" id="KW-0560">Oxidoreductase</keyword>
<evidence type="ECO:0000259" key="2">
    <source>
        <dbReference type="Pfam" id="PF00248"/>
    </source>
</evidence>
<dbReference type="SUPFAM" id="SSF51430">
    <property type="entry name" value="NAD(P)-linked oxidoreductase"/>
    <property type="match status" value="1"/>
</dbReference>
<sequence>MEYRQVGRSGLTVSTMGLGCNNFGARLNEDDTAKVVHAALDEGVTFFDTAAMYGDGLSEAYLGSALGARRGEAVIATKFGAHRRPGADQATGSRSGIIRECEASLSRLGTDHIDLYYQHYPDKHTPIEETLAALDHLVRDGKVRYIANSNVNGWQIADADHLAARGTTGRFIASQFEWNLLKRGAEDEIVPACRRFGLGMIPFFPLASGLLTGKYSAGEPFPVGSRMAGSAYFAKDATEKNFATVDRLRAIADEHRHTLLELAVGWLLAQDGVPSVISGATSAEQVRQGSAAAARTLSGEAVDAVTAATEL</sequence>
<dbReference type="InterPro" id="IPR023210">
    <property type="entry name" value="NADP_OxRdtase_dom"/>
</dbReference>
<comment type="caution">
    <text evidence="3">The sequence shown here is derived from an EMBL/GenBank/DDBJ whole genome shotgun (WGS) entry which is preliminary data.</text>
</comment>
<evidence type="ECO:0000313" key="3">
    <source>
        <dbReference type="EMBL" id="GAA4804285.1"/>
    </source>
</evidence>
<evidence type="ECO:0000313" key="4">
    <source>
        <dbReference type="Proteomes" id="UP001500839"/>
    </source>
</evidence>
<organism evidence="3 4">
    <name type="scientific">Tomitella cavernea</name>
    <dbReference type="NCBI Taxonomy" id="1387982"/>
    <lineage>
        <taxon>Bacteria</taxon>
        <taxon>Bacillati</taxon>
        <taxon>Actinomycetota</taxon>
        <taxon>Actinomycetes</taxon>
        <taxon>Mycobacteriales</taxon>
        <taxon>Tomitella</taxon>
    </lineage>
</organism>